<evidence type="ECO:0000256" key="6">
    <source>
        <dbReference type="ARBA" id="ARBA00022691"/>
    </source>
</evidence>
<comment type="catalytic activity">
    <reaction evidence="12">
        <text>(2R)-3-phosphoglycerate + ATP = (2R)-3-phospho-glyceroyl phosphate + ADP</text>
        <dbReference type="Rhea" id="RHEA:14801"/>
        <dbReference type="ChEBI" id="CHEBI:30616"/>
        <dbReference type="ChEBI" id="CHEBI:57604"/>
        <dbReference type="ChEBI" id="CHEBI:58272"/>
        <dbReference type="ChEBI" id="CHEBI:456216"/>
        <dbReference type="EC" id="2.7.2.3"/>
    </reaction>
</comment>
<dbReference type="Gene3D" id="3.40.50.1260">
    <property type="entry name" value="Phosphoglycerate kinase, N-terminal domain"/>
    <property type="match status" value="2"/>
</dbReference>
<comment type="caution">
    <text evidence="14">The sequence shown here is derived from an EMBL/GenBank/DDBJ whole genome shotgun (WGS) entry which is preliminary data.</text>
</comment>
<dbReference type="Gene3D" id="3.40.50.150">
    <property type="entry name" value="Vaccinia Virus protein VP39"/>
    <property type="match status" value="1"/>
</dbReference>
<dbReference type="Pfam" id="PF00162">
    <property type="entry name" value="PGK"/>
    <property type="match status" value="1"/>
</dbReference>
<dbReference type="EMBL" id="JAIWQS010000011">
    <property type="protein sequence ID" value="KAJ8750425.1"/>
    <property type="molecule type" value="Genomic_DNA"/>
</dbReference>
<keyword evidence="8" id="KW-0547">Nucleotide-binding</keyword>
<dbReference type="FunFam" id="3.40.50.150:FF:000194">
    <property type="entry name" value="Phosphoglycerate kinase"/>
    <property type="match status" value="1"/>
</dbReference>
<evidence type="ECO:0000256" key="9">
    <source>
        <dbReference type="ARBA" id="ARBA00022777"/>
    </source>
</evidence>
<evidence type="ECO:0000256" key="13">
    <source>
        <dbReference type="RuleBase" id="RU000696"/>
    </source>
</evidence>
<dbReference type="PANTHER" id="PTHR11406:SF32">
    <property type="entry name" value="PHOSPHOGLYCERATE KINASE"/>
    <property type="match status" value="1"/>
</dbReference>
<dbReference type="InterPro" id="IPR001576">
    <property type="entry name" value="Phosphoglycerate_kinase"/>
</dbReference>
<evidence type="ECO:0000256" key="2">
    <source>
        <dbReference type="ARBA" id="ARBA00001946"/>
    </source>
</evidence>
<sequence length="487" mass="54529">MLLKMQVLEKTDIFLLENLSESKEEVANCPKFAEFLASGVDIFINDSFSSSHKVLASTVGVPRFCCTSLAGFYFEETLCQLKKAVKTKKKPYMAIIGGGNLFEKEDALQCLASKCNGLIFVGMMSLQILHVLGHYVPPNLLEPGADKPAINIIQLACDKKIPIFYPKDFWCVNDHQPTQMEITSAHGMKDGWRPIDLGPLSLDELDSLLTQCKKIICFGPMRFKFSSQSPIGVSRLAKTLDELSQKGCDITIVGNAACNAIAKESAVLSSYHMIENAAVVWEFFRGRRLPGIMALDRAYPFKIDWGSVYEDTTQPLVVDVGSGNGLFLLGMAKRRKDLNFLGLEINKKLVSRCLDSIDQHGIGNGYFIATNATSTFYSLVSSYPGKLEIVSIQCPNPDFKNPKHRWRMLQRSLVEAVIDLLAPDGKVFLQTDVLGVALRMVKLFLKYGKDKLIQEVWLQENPFGVRSDWEQHVIDRGDPMYRVMLMK</sequence>
<comment type="subunit">
    <text evidence="13">Monomer.</text>
</comment>
<organism evidence="14 15">
    <name type="scientific">Erythroxylum novogranatense</name>
    <dbReference type="NCBI Taxonomy" id="1862640"/>
    <lineage>
        <taxon>Eukaryota</taxon>
        <taxon>Viridiplantae</taxon>
        <taxon>Streptophyta</taxon>
        <taxon>Embryophyta</taxon>
        <taxon>Tracheophyta</taxon>
        <taxon>Spermatophyta</taxon>
        <taxon>Magnoliopsida</taxon>
        <taxon>eudicotyledons</taxon>
        <taxon>Gunneridae</taxon>
        <taxon>Pentapetalae</taxon>
        <taxon>rosids</taxon>
        <taxon>fabids</taxon>
        <taxon>Malpighiales</taxon>
        <taxon>Erythroxylaceae</taxon>
        <taxon>Erythroxylum</taxon>
    </lineage>
</organism>
<dbReference type="PROSITE" id="PS51625">
    <property type="entry name" value="SAM_MT_TRMB"/>
    <property type="match status" value="1"/>
</dbReference>
<dbReference type="PRINTS" id="PR00477">
    <property type="entry name" value="PHGLYCKINASE"/>
</dbReference>
<gene>
    <name evidence="14" type="ORF">K2173_015564</name>
</gene>
<comment type="cofactor">
    <cofactor evidence="2">
        <name>Mg(2+)</name>
        <dbReference type="ChEBI" id="CHEBI:18420"/>
    </cofactor>
</comment>
<protein>
    <recommendedName>
        <fullName evidence="12">Phosphoglycerate kinase</fullName>
        <ecNumber evidence="12">2.7.2.3</ecNumber>
    </recommendedName>
</protein>
<evidence type="ECO:0000256" key="1">
    <source>
        <dbReference type="ARBA" id="ARBA00000142"/>
    </source>
</evidence>
<evidence type="ECO:0000313" key="15">
    <source>
        <dbReference type="Proteomes" id="UP001159364"/>
    </source>
</evidence>
<dbReference type="EC" id="2.7.2.3" evidence="12"/>
<keyword evidence="5 12" id="KW-0808">Transferase</keyword>
<evidence type="ECO:0000256" key="4">
    <source>
        <dbReference type="ARBA" id="ARBA00022603"/>
    </source>
</evidence>
<dbReference type="InterPro" id="IPR036043">
    <property type="entry name" value="Phosphoglycerate_kinase_sf"/>
</dbReference>
<keyword evidence="4" id="KW-0489">Methyltransferase</keyword>
<keyword evidence="7" id="KW-0819">tRNA processing</keyword>
<reference evidence="14 15" key="1">
    <citation type="submission" date="2021-09" db="EMBL/GenBank/DDBJ databases">
        <title>Genomic insights and catalytic innovation underlie evolution of tropane alkaloids biosynthesis.</title>
        <authorList>
            <person name="Wang Y.-J."/>
            <person name="Tian T."/>
            <person name="Huang J.-P."/>
            <person name="Huang S.-X."/>
        </authorList>
    </citation>
    <scope>NUCLEOTIDE SEQUENCE [LARGE SCALE GENOMIC DNA]</scope>
    <source>
        <strain evidence="14">KIB-2018</strain>
        <tissue evidence="14">Leaf</tissue>
    </source>
</reference>
<comment type="similarity">
    <text evidence="3 12">Belongs to the phosphoglycerate kinase family.</text>
</comment>
<evidence type="ECO:0000256" key="10">
    <source>
        <dbReference type="ARBA" id="ARBA00022840"/>
    </source>
</evidence>
<dbReference type="Pfam" id="PF02390">
    <property type="entry name" value="Methyltransf_4"/>
    <property type="match status" value="1"/>
</dbReference>
<dbReference type="InterPro" id="IPR029063">
    <property type="entry name" value="SAM-dependent_MTases_sf"/>
</dbReference>
<evidence type="ECO:0000256" key="7">
    <source>
        <dbReference type="ARBA" id="ARBA00022694"/>
    </source>
</evidence>
<accession>A0AAV8SEG3</accession>
<evidence type="ECO:0000256" key="12">
    <source>
        <dbReference type="RuleBase" id="RU000532"/>
    </source>
</evidence>
<keyword evidence="9 12" id="KW-0418">Kinase</keyword>
<evidence type="ECO:0000256" key="11">
    <source>
        <dbReference type="ARBA" id="ARBA00022842"/>
    </source>
</evidence>
<dbReference type="GO" id="GO:0004618">
    <property type="term" value="F:phosphoglycerate kinase activity"/>
    <property type="evidence" value="ECO:0007669"/>
    <property type="project" value="UniProtKB-EC"/>
</dbReference>
<dbReference type="InterPro" id="IPR015824">
    <property type="entry name" value="Phosphoglycerate_kinase_N"/>
</dbReference>
<dbReference type="GO" id="GO:0043531">
    <property type="term" value="F:ADP binding"/>
    <property type="evidence" value="ECO:0007669"/>
    <property type="project" value="TreeGrafter"/>
</dbReference>
<evidence type="ECO:0000256" key="8">
    <source>
        <dbReference type="ARBA" id="ARBA00022741"/>
    </source>
</evidence>
<dbReference type="GO" id="GO:0005829">
    <property type="term" value="C:cytosol"/>
    <property type="evidence" value="ECO:0007669"/>
    <property type="project" value="TreeGrafter"/>
</dbReference>
<dbReference type="GO" id="GO:0006094">
    <property type="term" value="P:gluconeogenesis"/>
    <property type="evidence" value="ECO:0007669"/>
    <property type="project" value="TreeGrafter"/>
</dbReference>
<dbReference type="SUPFAM" id="SSF53748">
    <property type="entry name" value="Phosphoglycerate kinase"/>
    <property type="match status" value="1"/>
</dbReference>
<dbReference type="SUPFAM" id="SSF53335">
    <property type="entry name" value="S-adenosyl-L-methionine-dependent methyltransferases"/>
    <property type="match status" value="1"/>
</dbReference>
<keyword evidence="11" id="KW-0460">Magnesium</keyword>
<dbReference type="CDD" id="cd02440">
    <property type="entry name" value="AdoMet_MTases"/>
    <property type="match status" value="1"/>
</dbReference>
<keyword evidence="6" id="KW-0949">S-adenosyl-L-methionine</keyword>
<keyword evidence="15" id="KW-1185">Reference proteome</keyword>
<dbReference type="InterPro" id="IPR003358">
    <property type="entry name" value="tRNA_(Gua-N-7)_MeTrfase_Trmb"/>
</dbReference>
<evidence type="ECO:0000256" key="3">
    <source>
        <dbReference type="ARBA" id="ARBA00008982"/>
    </source>
</evidence>
<dbReference type="GO" id="GO:0005524">
    <property type="term" value="F:ATP binding"/>
    <property type="evidence" value="ECO:0007669"/>
    <property type="project" value="UniProtKB-KW"/>
</dbReference>
<name>A0AAV8SEG3_9ROSI</name>
<evidence type="ECO:0000256" key="5">
    <source>
        <dbReference type="ARBA" id="ARBA00022679"/>
    </source>
</evidence>
<comment type="catalytic activity">
    <reaction evidence="1">
        <text>guanosine(46) in tRNA + S-adenosyl-L-methionine = N(7)-methylguanosine(46) in tRNA + S-adenosyl-L-homocysteine</text>
        <dbReference type="Rhea" id="RHEA:42708"/>
        <dbReference type="Rhea" id="RHEA-COMP:10188"/>
        <dbReference type="Rhea" id="RHEA-COMP:10189"/>
        <dbReference type="ChEBI" id="CHEBI:57856"/>
        <dbReference type="ChEBI" id="CHEBI:59789"/>
        <dbReference type="ChEBI" id="CHEBI:74269"/>
        <dbReference type="ChEBI" id="CHEBI:74480"/>
        <dbReference type="EC" id="2.1.1.33"/>
    </reaction>
</comment>
<evidence type="ECO:0000313" key="14">
    <source>
        <dbReference type="EMBL" id="KAJ8750425.1"/>
    </source>
</evidence>
<dbReference type="Proteomes" id="UP001159364">
    <property type="component" value="Linkage Group LG11"/>
</dbReference>
<dbReference type="GO" id="GO:0006096">
    <property type="term" value="P:glycolytic process"/>
    <property type="evidence" value="ECO:0007669"/>
    <property type="project" value="InterPro"/>
</dbReference>
<dbReference type="AlphaFoldDB" id="A0AAV8SEG3"/>
<dbReference type="GO" id="GO:0008176">
    <property type="term" value="F:tRNA (guanine(46)-N7)-methyltransferase activity"/>
    <property type="evidence" value="ECO:0007669"/>
    <property type="project" value="UniProtKB-EC"/>
</dbReference>
<keyword evidence="10" id="KW-0067">ATP-binding</keyword>
<dbReference type="PANTHER" id="PTHR11406">
    <property type="entry name" value="PHOSPHOGLYCERATE KINASE"/>
    <property type="match status" value="1"/>
</dbReference>
<proteinExistence type="inferred from homology"/>